<name>A0AAI8TYX7_MYCME</name>
<gene>
    <name evidence="2" type="ORF">hbim_05366</name>
</gene>
<dbReference type="EMBL" id="AP027452">
    <property type="protein sequence ID" value="BDY31414.1"/>
    <property type="molecule type" value="Genomic_DNA"/>
</dbReference>
<evidence type="ECO:0000313" key="2">
    <source>
        <dbReference type="EMBL" id="BDY31414.1"/>
    </source>
</evidence>
<evidence type="ECO:0008006" key="4">
    <source>
        <dbReference type="Google" id="ProtNLM"/>
    </source>
</evidence>
<reference evidence="2" key="1">
    <citation type="submission" date="2023-03" db="EMBL/GenBank/DDBJ databases">
        <title>Draft genome sequence of a Mycolicibacterium mageritense strain H4_3_1 isolated from a hybrid biological-inorganic system reactor.</title>
        <authorList>
            <person name="Feng X."/>
            <person name="Kazama D."/>
            <person name="Sato K."/>
            <person name="Kobayashi H."/>
        </authorList>
    </citation>
    <scope>NUCLEOTIDE SEQUENCE</scope>
    <source>
        <strain evidence="2">H4_3_1</strain>
    </source>
</reference>
<accession>A0AAI8TYX7</accession>
<organism evidence="2 3">
    <name type="scientific">Mycolicibacterium mageritense</name>
    <name type="common">Mycobacterium mageritense</name>
    <dbReference type="NCBI Taxonomy" id="53462"/>
    <lineage>
        <taxon>Bacteria</taxon>
        <taxon>Bacillati</taxon>
        <taxon>Actinomycetota</taxon>
        <taxon>Actinomycetes</taxon>
        <taxon>Mycobacteriales</taxon>
        <taxon>Mycobacteriaceae</taxon>
        <taxon>Mycolicibacterium</taxon>
    </lineage>
</organism>
<dbReference type="AlphaFoldDB" id="A0AAI8TYX7"/>
<evidence type="ECO:0000256" key="1">
    <source>
        <dbReference type="SAM" id="MobiDB-lite"/>
    </source>
</evidence>
<feature type="compositionally biased region" description="Low complexity" evidence="1">
    <location>
        <begin position="163"/>
        <end position="179"/>
    </location>
</feature>
<dbReference type="Proteomes" id="UP001241092">
    <property type="component" value="Chromosome"/>
</dbReference>
<feature type="compositionally biased region" description="Basic and acidic residues" evidence="1">
    <location>
        <begin position="151"/>
        <end position="160"/>
    </location>
</feature>
<protein>
    <recommendedName>
        <fullName evidence="4">Tail assembly chaperone</fullName>
    </recommendedName>
</protein>
<evidence type="ECO:0000313" key="3">
    <source>
        <dbReference type="Proteomes" id="UP001241092"/>
    </source>
</evidence>
<sequence length="179" mass="19733">MSDSLKDAQEQADTYDGFARSATITARKTGEVFTIGNPLFFDDDQLAAYQALHHRMNQCDRWPDTEIPEQSIESTDPNGATVKTHNGAHVRRGDYIEPYQETDKDGVTRLVDPPYEVQVAKIVLGEEEYARFKAGGGSSRELTMKLQKLRERVEEREAADPKSVGGAADSAAVAAPDSK</sequence>
<proteinExistence type="predicted"/>
<feature type="region of interest" description="Disordered" evidence="1">
    <location>
        <begin position="151"/>
        <end position="179"/>
    </location>
</feature>